<name>A0AAD4TCX5_9MAGN</name>
<dbReference type="PANTHER" id="PTHR33133">
    <property type="entry name" value="OS08G0107100 PROTEIN-RELATED"/>
    <property type="match status" value="1"/>
</dbReference>
<keyword evidence="1" id="KW-0812">Transmembrane</keyword>
<comment type="caution">
    <text evidence="2">The sequence shown here is derived from an EMBL/GenBank/DDBJ whole genome shotgun (WGS) entry which is preliminary data.</text>
</comment>
<dbReference type="PANTHER" id="PTHR33133:SF24">
    <property type="entry name" value="OS01G0800300 PROTEIN"/>
    <property type="match status" value="1"/>
</dbReference>
<sequence>MIFTIASHYVSKPVSCVFILFAIPRLSKRILITFLYALPLMIGAYVANFAFFYLIDTIPKLNNVIATMFAIIYIFFVTGVDVYIVAFWNLANVILALEPNVHGLSAMKRSKQLLRGKTIIATFLVLVYLLATFTILFIVGLVMVINIHIIIRILLVVFCVIIMAGVNFLGLIGQSILYYACKSYHNQVIDKEVLYAHLDGKESGNDNSSKADNMEV</sequence>
<keyword evidence="3" id="KW-1185">Reference proteome</keyword>
<keyword evidence="1" id="KW-0472">Membrane</keyword>
<keyword evidence="1" id="KW-1133">Transmembrane helix</keyword>
<organism evidence="2 3">
    <name type="scientific">Papaver atlanticum</name>
    <dbReference type="NCBI Taxonomy" id="357466"/>
    <lineage>
        <taxon>Eukaryota</taxon>
        <taxon>Viridiplantae</taxon>
        <taxon>Streptophyta</taxon>
        <taxon>Embryophyta</taxon>
        <taxon>Tracheophyta</taxon>
        <taxon>Spermatophyta</taxon>
        <taxon>Magnoliopsida</taxon>
        <taxon>Ranunculales</taxon>
        <taxon>Papaveraceae</taxon>
        <taxon>Papaveroideae</taxon>
        <taxon>Papaver</taxon>
    </lineage>
</organism>
<protein>
    <submittedName>
        <fullName evidence="2">Uncharacterized protein</fullName>
    </submittedName>
</protein>
<dbReference type="AlphaFoldDB" id="A0AAD4TCX5"/>
<reference evidence="2" key="1">
    <citation type="submission" date="2022-04" db="EMBL/GenBank/DDBJ databases">
        <title>A functionally conserved STORR gene fusion in Papaver species that diverged 16.8 million years ago.</title>
        <authorList>
            <person name="Catania T."/>
        </authorList>
    </citation>
    <scope>NUCLEOTIDE SEQUENCE</scope>
    <source>
        <strain evidence="2">S-188037</strain>
    </source>
</reference>
<feature type="transmembrane region" description="Helical" evidence="1">
    <location>
        <begin position="67"/>
        <end position="97"/>
    </location>
</feature>
<evidence type="ECO:0000313" key="3">
    <source>
        <dbReference type="Proteomes" id="UP001202328"/>
    </source>
</evidence>
<dbReference type="EMBL" id="JAJJMB010002922">
    <property type="protein sequence ID" value="KAI3950055.1"/>
    <property type="molecule type" value="Genomic_DNA"/>
</dbReference>
<evidence type="ECO:0000313" key="2">
    <source>
        <dbReference type="EMBL" id="KAI3950055.1"/>
    </source>
</evidence>
<evidence type="ECO:0000256" key="1">
    <source>
        <dbReference type="SAM" id="Phobius"/>
    </source>
</evidence>
<proteinExistence type="predicted"/>
<accession>A0AAD4TCX5</accession>
<gene>
    <name evidence="2" type="ORF">MKW98_008500</name>
</gene>
<feature type="transmembrane region" description="Helical" evidence="1">
    <location>
        <begin position="30"/>
        <end position="55"/>
    </location>
</feature>
<dbReference type="Proteomes" id="UP001202328">
    <property type="component" value="Unassembled WGS sequence"/>
</dbReference>
<feature type="transmembrane region" description="Helical" evidence="1">
    <location>
        <begin position="118"/>
        <end position="143"/>
    </location>
</feature>
<feature type="transmembrane region" description="Helical" evidence="1">
    <location>
        <begin position="149"/>
        <end position="172"/>
    </location>
</feature>